<evidence type="ECO:0000256" key="1">
    <source>
        <dbReference type="SAM" id="Phobius"/>
    </source>
</evidence>
<gene>
    <name evidence="2" type="ORF">ACRB68_37010</name>
</gene>
<keyword evidence="3" id="KW-1185">Reference proteome</keyword>
<keyword evidence="1" id="KW-0472">Membrane</keyword>
<keyword evidence="1" id="KW-0812">Transmembrane</keyword>
<organism evidence="2 3">
    <name type="scientific">Actinomadura macrotermitis</name>
    <dbReference type="NCBI Taxonomy" id="2585200"/>
    <lineage>
        <taxon>Bacteria</taxon>
        <taxon>Bacillati</taxon>
        <taxon>Actinomycetota</taxon>
        <taxon>Actinomycetes</taxon>
        <taxon>Streptosporangiales</taxon>
        <taxon>Thermomonosporaceae</taxon>
        <taxon>Actinomadura</taxon>
    </lineage>
</organism>
<dbReference type="SUPFAM" id="SSF82171">
    <property type="entry name" value="DPP6 N-terminal domain-like"/>
    <property type="match status" value="1"/>
</dbReference>
<sequence length="373" mass="39421">MTTDLERRLRSAFEARTSGVRPPAEPVWDAPPTRRAPRLLLPVAAAALIAVLALFLAQLRGGTEPQEPSLALGGVAPVKPAASPTLVFKYDGKPRTKVVEVATNRITGTVEPPPGYTMAGPGAVAVDNRTYFFTVSGRGRRFVARVQVDDRGRPGPAELVARAPRTRDVAAAVPRPAVRPTGRPSAWAEIDAIVPSPDATRLALLLSGADGDAVMVWELRTGTGRMWGGGPEIGALAWTSDGRRVRWAADGVAGDLDPAAAPGRLPAGRAVPPAGDPLGALLLPNGDRLAVRQAGPAMRLVVLPAGPGSVRVLDQWNQSPGSVRLPSVDATGRYALYARRGAEVRIDIHTGRRSPTRLAPLDTLLNMELAYLW</sequence>
<reference evidence="2 3" key="1">
    <citation type="submission" date="2019-10" db="EMBL/GenBank/DDBJ databases">
        <title>Actinomadura rubteroloni sp. nov. and Actinomadura macrotermitis sp. nov., isolated from the gut of fungus growing-termite Macrotermes natalensis.</title>
        <authorList>
            <person name="Benndorf R."/>
            <person name="Martin K."/>
            <person name="Kuefner M."/>
            <person name="De Beer W."/>
            <person name="Kaster A.-K."/>
            <person name="Vollmers J."/>
            <person name="Poulsen M."/>
            <person name="Beemelmanns C."/>
        </authorList>
    </citation>
    <scope>NUCLEOTIDE SEQUENCE [LARGE SCALE GENOMIC DNA]</scope>
    <source>
        <strain evidence="2 3">RB68</strain>
    </source>
</reference>
<keyword evidence="1" id="KW-1133">Transmembrane helix</keyword>
<dbReference type="AlphaFoldDB" id="A0A7K0BYB9"/>
<dbReference type="Proteomes" id="UP000487268">
    <property type="component" value="Unassembled WGS sequence"/>
</dbReference>
<dbReference type="InterPro" id="IPR015943">
    <property type="entry name" value="WD40/YVTN_repeat-like_dom_sf"/>
</dbReference>
<protein>
    <recommendedName>
        <fullName evidence="4">WD40 repeat domain-containing protein</fullName>
    </recommendedName>
</protein>
<name>A0A7K0BYB9_9ACTN</name>
<comment type="caution">
    <text evidence="2">The sequence shown here is derived from an EMBL/GenBank/DDBJ whole genome shotgun (WGS) entry which is preliminary data.</text>
</comment>
<dbReference type="OrthoDB" id="3530399at2"/>
<dbReference type="EMBL" id="WEGH01000002">
    <property type="protein sequence ID" value="MQY05624.1"/>
    <property type="molecule type" value="Genomic_DNA"/>
</dbReference>
<proteinExistence type="predicted"/>
<dbReference type="Gene3D" id="2.130.10.10">
    <property type="entry name" value="YVTN repeat-like/Quinoprotein amine dehydrogenase"/>
    <property type="match status" value="1"/>
</dbReference>
<evidence type="ECO:0000313" key="3">
    <source>
        <dbReference type="Proteomes" id="UP000487268"/>
    </source>
</evidence>
<accession>A0A7K0BYB9</accession>
<evidence type="ECO:0000313" key="2">
    <source>
        <dbReference type="EMBL" id="MQY05624.1"/>
    </source>
</evidence>
<evidence type="ECO:0008006" key="4">
    <source>
        <dbReference type="Google" id="ProtNLM"/>
    </source>
</evidence>
<feature type="transmembrane region" description="Helical" evidence="1">
    <location>
        <begin position="39"/>
        <end position="59"/>
    </location>
</feature>
<dbReference type="RefSeq" id="WP_153533767.1">
    <property type="nucleotide sequence ID" value="NZ_WEGH01000002.1"/>
</dbReference>